<dbReference type="Gene3D" id="3.40.50.360">
    <property type="match status" value="1"/>
</dbReference>
<evidence type="ECO:0000313" key="4">
    <source>
        <dbReference type="Proteomes" id="UP000042997"/>
    </source>
</evidence>
<name>A0A098BM04_9NOCA</name>
<dbReference type="InterPro" id="IPR005025">
    <property type="entry name" value="FMN_Rdtase-like_dom"/>
</dbReference>
<reference evidence="3 4" key="1">
    <citation type="journal article" date="2014" name="Genome Announc.">
        <title>Draft Genome Sequence of Propane- and Butane-Oxidizing Actinobacterium Rhodococcus ruber IEGM 231.</title>
        <authorList>
            <person name="Ivshina I.B."/>
            <person name="Kuyukina M.S."/>
            <person name="Krivoruchko A.V."/>
            <person name="Barbe V."/>
            <person name="Fischer C."/>
        </authorList>
    </citation>
    <scope>NUCLEOTIDE SEQUENCE [LARGE SCALE GENOMIC DNA]</scope>
</reference>
<evidence type="ECO:0000313" key="3">
    <source>
        <dbReference type="EMBL" id="CDZ88751.1"/>
    </source>
</evidence>
<dbReference type="SUPFAM" id="SSF52218">
    <property type="entry name" value="Flavoproteins"/>
    <property type="match status" value="1"/>
</dbReference>
<evidence type="ECO:0000256" key="1">
    <source>
        <dbReference type="SAM" id="MobiDB-lite"/>
    </source>
</evidence>
<dbReference type="EMBL" id="CCSD01000054">
    <property type="protein sequence ID" value="CDZ88751.1"/>
    <property type="molecule type" value="Genomic_DNA"/>
</dbReference>
<dbReference type="Proteomes" id="UP000042997">
    <property type="component" value="Unassembled WGS sequence"/>
</dbReference>
<dbReference type="GO" id="GO:0016491">
    <property type="term" value="F:oxidoreductase activity"/>
    <property type="evidence" value="ECO:0007669"/>
    <property type="project" value="InterPro"/>
</dbReference>
<organism evidence="3 4">
    <name type="scientific">Rhodococcus ruber</name>
    <dbReference type="NCBI Taxonomy" id="1830"/>
    <lineage>
        <taxon>Bacteria</taxon>
        <taxon>Bacillati</taxon>
        <taxon>Actinomycetota</taxon>
        <taxon>Actinomycetes</taxon>
        <taxon>Mycobacteriales</taxon>
        <taxon>Nocardiaceae</taxon>
        <taxon>Rhodococcus</taxon>
    </lineage>
</organism>
<dbReference type="Pfam" id="PF03358">
    <property type="entry name" value="FMN_red"/>
    <property type="match status" value="1"/>
</dbReference>
<protein>
    <recommendedName>
        <fullName evidence="2">NADPH-dependent FMN reductase-like domain-containing protein</fullName>
    </recommendedName>
</protein>
<proteinExistence type="predicted"/>
<gene>
    <name evidence="3" type="ORF">RHRU231_430129</name>
</gene>
<feature type="region of interest" description="Disordered" evidence="1">
    <location>
        <begin position="1"/>
        <end position="29"/>
    </location>
</feature>
<dbReference type="AlphaFoldDB" id="A0A098BM04"/>
<accession>A0A098BM04</accession>
<dbReference type="eggNOG" id="COG0655">
    <property type="taxonomic scope" value="Bacteria"/>
</dbReference>
<dbReference type="InterPro" id="IPR029039">
    <property type="entry name" value="Flavoprotein-like_sf"/>
</dbReference>
<feature type="domain" description="NADPH-dependent FMN reductase-like" evidence="2">
    <location>
        <begin position="83"/>
        <end position="161"/>
    </location>
</feature>
<sequence length="195" mass="20433">MRSIHVGGTRTRPGAGGGCRCGARTPRGRRRTLQGVTEAPADGERTLLVVHHTPSPSTRELLEAVLAGAHDPDIAGVRVRTVPALGATVPDVLAADGYVFGTTANFGYMSGALKHFFDTVYYPCLDAVAGRPYGLWVHGNNDTAGAVASVRKLVTGLALAQVTQDLEITGPIDAKVRERCYELGATVAVSVSPEV</sequence>
<evidence type="ECO:0000259" key="2">
    <source>
        <dbReference type="Pfam" id="PF03358"/>
    </source>
</evidence>